<protein>
    <submittedName>
        <fullName evidence="3">Four helix bundle sensory module for signal transduction</fullName>
    </submittedName>
</protein>
<reference evidence="3 4" key="1">
    <citation type="submission" date="2019-02" db="EMBL/GenBank/DDBJ databases">
        <title>Deep-cultivation of Planctomycetes and their phenomic and genomic characterization uncovers novel biology.</title>
        <authorList>
            <person name="Wiegand S."/>
            <person name="Jogler M."/>
            <person name="Boedeker C."/>
            <person name="Pinto D."/>
            <person name="Vollmers J."/>
            <person name="Rivas-Marin E."/>
            <person name="Kohn T."/>
            <person name="Peeters S.H."/>
            <person name="Heuer A."/>
            <person name="Rast P."/>
            <person name="Oberbeckmann S."/>
            <person name="Bunk B."/>
            <person name="Jeske O."/>
            <person name="Meyerdierks A."/>
            <person name="Storesund J.E."/>
            <person name="Kallscheuer N."/>
            <person name="Luecker S."/>
            <person name="Lage O.M."/>
            <person name="Pohl T."/>
            <person name="Merkel B.J."/>
            <person name="Hornburger P."/>
            <person name="Mueller R.-W."/>
            <person name="Bruemmer F."/>
            <person name="Labrenz M."/>
            <person name="Spormann A.M."/>
            <person name="Op den Camp H."/>
            <person name="Overmann J."/>
            <person name="Amann R."/>
            <person name="Jetten M.S.M."/>
            <person name="Mascher T."/>
            <person name="Medema M.H."/>
            <person name="Devos D.P."/>
            <person name="Kaster A.-K."/>
            <person name="Ovreas L."/>
            <person name="Rohde M."/>
            <person name="Galperin M.Y."/>
            <person name="Jogler C."/>
        </authorList>
    </citation>
    <scope>NUCLEOTIDE SEQUENCE [LARGE SCALE GENOMIC DNA]</scope>
    <source>
        <strain evidence="3 4">Poly30</strain>
    </source>
</reference>
<feature type="transmembrane region" description="Helical" evidence="1">
    <location>
        <begin position="191"/>
        <end position="214"/>
    </location>
</feature>
<name>A0A518ELD8_9BACT</name>
<dbReference type="EMBL" id="CP036434">
    <property type="protein sequence ID" value="QDV04904.1"/>
    <property type="molecule type" value="Genomic_DNA"/>
</dbReference>
<organism evidence="3 4">
    <name type="scientific">Saltatorellus ferox</name>
    <dbReference type="NCBI Taxonomy" id="2528018"/>
    <lineage>
        <taxon>Bacteria</taxon>
        <taxon>Pseudomonadati</taxon>
        <taxon>Planctomycetota</taxon>
        <taxon>Planctomycetia</taxon>
        <taxon>Planctomycetia incertae sedis</taxon>
        <taxon>Saltatorellus</taxon>
    </lineage>
</organism>
<accession>A0A518ELD8</accession>
<dbReference type="AlphaFoldDB" id="A0A518ELD8"/>
<dbReference type="RefSeq" id="WP_419190846.1">
    <property type="nucleotide sequence ID" value="NZ_CP036434.1"/>
</dbReference>
<keyword evidence="4" id="KW-1185">Reference proteome</keyword>
<evidence type="ECO:0000313" key="3">
    <source>
        <dbReference type="EMBL" id="QDV04904.1"/>
    </source>
</evidence>
<gene>
    <name evidence="3" type="ORF">Poly30_03980</name>
</gene>
<keyword evidence="1" id="KW-0812">Transmembrane</keyword>
<dbReference type="Pfam" id="PF12729">
    <property type="entry name" value="4HB_MCP_1"/>
    <property type="match status" value="1"/>
</dbReference>
<dbReference type="Proteomes" id="UP000320390">
    <property type="component" value="Chromosome"/>
</dbReference>
<keyword evidence="1" id="KW-0472">Membrane</keyword>
<dbReference type="InterPro" id="IPR024478">
    <property type="entry name" value="HlyB_4HB_MCP"/>
</dbReference>
<evidence type="ECO:0000259" key="2">
    <source>
        <dbReference type="Pfam" id="PF12729"/>
    </source>
</evidence>
<keyword evidence="1" id="KW-1133">Transmembrane helix</keyword>
<proteinExistence type="predicted"/>
<feature type="domain" description="Chemotaxis methyl-accepting receptor HlyB-like 4HB MCP" evidence="2">
    <location>
        <begin position="16"/>
        <end position="137"/>
    </location>
</feature>
<evidence type="ECO:0000313" key="4">
    <source>
        <dbReference type="Proteomes" id="UP000320390"/>
    </source>
</evidence>
<evidence type="ECO:0000256" key="1">
    <source>
        <dbReference type="SAM" id="Phobius"/>
    </source>
</evidence>
<sequence>MEQLPAARSLANQPNNLNTASKVKWLFLLLMAFGMVLATSQSKVIESKKVQASTESIYEDRLLVKSLILDLASHLHEKELAYVTSDTDYFASRDIGIDDAIDSAIVRFEQTYLTKVEESTLARFKKKVEALQALEDELDVASNATLGYTKDSKLAGLVNELQADLKELSSIQMKEGRRQVGIGDKAIGRMALVSSIEIGLLSLIVLASLIVIFYPRR</sequence>